<dbReference type="PANTHER" id="PTHR46033:SF8">
    <property type="entry name" value="PROTEIN MAINTENANCE OF MERISTEMS-LIKE"/>
    <property type="match status" value="1"/>
</dbReference>
<evidence type="ECO:0000259" key="1">
    <source>
        <dbReference type="Pfam" id="PF10536"/>
    </source>
</evidence>
<organism evidence="2 3">
    <name type="scientific">Vicia faba</name>
    <name type="common">Broad bean</name>
    <name type="synonym">Faba vulgaris</name>
    <dbReference type="NCBI Taxonomy" id="3906"/>
    <lineage>
        <taxon>Eukaryota</taxon>
        <taxon>Viridiplantae</taxon>
        <taxon>Streptophyta</taxon>
        <taxon>Embryophyta</taxon>
        <taxon>Tracheophyta</taxon>
        <taxon>Spermatophyta</taxon>
        <taxon>Magnoliopsida</taxon>
        <taxon>eudicotyledons</taxon>
        <taxon>Gunneridae</taxon>
        <taxon>Pentapetalae</taxon>
        <taxon>rosids</taxon>
        <taxon>fabids</taxon>
        <taxon>Fabales</taxon>
        <taxon>Fabaceae</taxon>
        <taxon>Papilionoideae</taxon>
        <taxon>50 kb inversion clade</taxon>
        <taxon>NPAAA clade</taxon>
        <taxon>Hologalegina</taxon>
        <taxon>IRL clade</taxon>
        <taxon>Fabeae</taxon>
        <taxon>Vicia</taxon>
    </lineage>
</organism>
<evidence type="ECO:0000313" key="3">
    <source>
        <dbReference type="Proteomes" id="UP001157006"/>
    </source>
</evidence>
<dbReference type="InterPro" id="IPR044824">
    <property type="entry name" value="MAIN-like"/>
</dbReference>
<dbReference type="AlphaFoldDB" id="A0AAV1A2N9"/>
<proteinExistence type="predicted"/>
<dbReference type="Pfam" id="PF10536">
    <property type="entry name" value="PMD"/>
    <property type="match status" value="1"/>
</dbReference>
<name>A0AAV1A2N9_VICFA</name>
<dbReference type="PANTHER" id="PTHR46033">
    <property type="entry name" value="PROTEIN MAIN-LIKE 2"/>
    <property type="match status" value="1"/>
</dbReference>
<feature type="domain" description="Aminotransferase-like plant mobile" evidence="1">
    <location>
        <begin position="33"/>
        <end position="176"/>
    </location>
</feature>
<dbReference type="Proteomes" id="UP001157006">
    <property type="component" value="Chromosome 3"/>
</dbReference>
<keyword evidence="3" id="KW-1185">Reference proteome</keyword>
<dbReference type="GO" id="GO:0010073">
    <property type="term" value="P:meristem maintenance"/>
    <property type="evidence" value="ECO:0007669"/>
    <property type="project" value="InterPro"/>
</dbReference>
<protein>
    <recommendedName>
        <fullName evidence="1">Aminotransferase-like plant mobile domain-containing protein</fullName>
    </recommendedName>
</protein>
<accession>A0AAV1A2N9</accession>
<evidence type="ECO:0000313" key="2">
    <source>
        <dbReference type="EMBL" id="CAI8603504.1"/>
    </source>
</evidence>
<sequence>MKITSHGSKSKNFHESPMPEEVKTIVRDFHLLEFVECSLTMLNAFLLSAFVERWHPEISSFHLSFGEMTITLYDIDQLFHILVAGTLFTPVYINQVTTMCMVVDGLEVSEADVLQEFGEIRGFHLQMSWLRKLYASLVEVCRFWAAARAYILHLVTCTLFADKYEIYIDIRYLCMFNT</sequence>
<reference evidence="2 3" key="1">
    <citation type="submission" date="2023-01" db="EMBL/GenBank/DDBJ databases">
        <authorList>
            <person name="Kreplak J."/>
        </authorList>
    </citation>
    <scope>NUCLEOTIDE SEQUENCE [LARGE SCALE GENOMIC DNA]</scope>
</reference>
<dbReference type="InterPro" id="IPR019557">
    <property type="entry name" value="AminoTfrase-like_pln_mobile"/>
</dbReference>
<gene>
    <name evidence="2" type="ORF">VFH_III089120</name>
</gene>
<dbReference type="EMBL" id="OX451738">
    <property type="protein sequence ID" value="CAI8603504.1"/>
    <property type="molecule type" value="Genomic_DNA"/>
</dbReference>